<reference evidence="1 2" key="1">
    <citation type="submission" date="2020-05" db="EMBL/GenBank/DDBJ databases">
        <title>Vigna angularis (adzuki bean) Var. LongXiaoDou No. 4 denovo assembly.</title>
        <authorList>
            <person name="Xiang H."/>
        </authorList>
    </citation>
    <scope>NUCLEOTIDE SEQUENCE [LARGE SCALE GENOMIC DNA]</scope>
    <source>
        <tissue evidence="1">Leaf</tissue>
    </source>
</reference>
<sequence>MTKSATRGDEGGHTHVGTNIDDQPILALALGLIEQILNGDGDVGLAKGLPFEHPYDVLVRLVGEGSEIGEGEEERAQALDGVGEDRMSLRRGRAVEGETAFKERNQN</sequence>
<evidence type="ECO:0000313" key="1">
    <source>
        <dbReference type="EMBL" id="KAG2397464.1"/>
    </source>
</evidence>
<organism evidence="1 2">
    <name type="scientific">Phaseolus angularis</name>
    <name type="common">Azuki bean</name>
    <name type="synonym">Vigna angularis</name>
    <dbReference type="NCBI Taxonomy" id="3914"/>
    <lineage>
        <taxon>Eukaryota</taxon>
        <taxon>Viridiplantae</taxon>
        <taxon>Streptophyta</taxon>
        <taxon>Embryophyta</taxon>
        <taxon>Tracheophyta</taxon>
        <taxon>Spermatophyta</taxon>
        <taxon>Magnoliopsida</taxon>
        <taxon>eudicotyledons</taxon>
        <taxon>Gunneridae</taxon>
        <taxon>Pentapetalae</taxon>
        <taxon>rosids</taxon>
        <taxon>fabids</taxon>
        <taxon>Fabales</taxon>
        <taxon>Fabaceae</taxon>
        <taxon>Papilionoideae</taxon>
        <taxon>50 kb inversion clade</taxon>
        <taxon>NPAAA clade</taxon>
        <taxon>indigoferoid/millettioid clade</taxon>
        <taxon>Phaseoleae</taxon>
        <taxon>Vigna</taxon>
    </lineage>
</organism>
<evidence type="ECO:0000313" key="2">
    <source>
        <dbReference type="Proteomes" id="UP000743370"/>
    </source>
</evidence>
<gene>
    <name evidence="1" type="ORF">HKW66_Vig0143000</name>
</gene>
<comment type="caution">
    <text evidence="1">The sequence shown here is derived from an EMBL/GenBank/DDBJ whole genome shotgun (WGS) entry which is preliminary data.</text>
</comment>
<accession>A0A8T0KCY1</accession>
<proteinExistence type="predicted"/>
<dbReference type="EMBL" id="JABFOF010000005">
    <property type="protein sequence ID" value="KAG2397464.1"/>
    <property type="molecule type" value="Genomic_DNA"/>
</dbReference>
<protein>
    <submittedName>
        <fullName evidence="1">Uncharacterized protein</fullName>
    </submittedName>
</protein>
<dbReference type="Proteomes" id="UP000743370">
    <property type="component" value="Unassembled WGS sequence"/>
</dbReference>
<dbReference type="AlphaFoldDB" id="A0A8T0KCY1"/>
<name>A0A8T0KCY1_PHAAN</name>